<feature type="compositionally biased region" description="Basic and acidic residues" evidence="4">
    <location>
        <begin position="226"/>
        <end position="253"/>
    </location>
</feature>
<evidence type="ECO:0000313" key="7">
    <source>
        <dbReference type="Proteomes" id="UP000070700"/>
    </source>
</evidence>
<proteinExistence type="predicted"/>
<dbReference type="GeneID" id="28823941"/>
<dbReference type="RefSeq" id="XP_018076096.1">
    <property type="nucleotide sequence ID" value="XM_018214215.1"/>
</dbReference>
<dbReference type="CDD" id="cd03524">
    <property type="entry name" value="RPA2_OBF_family"/>
    <property type="match status" value="1"/>
</dbReference>
<feature type="compositionally biased region" description="Basic and acidic residues" evidence="4">
    <location>
        <begin position="260"/>
        <end position="271"/>
    </location>
</feature>
<evidence type="ECO:0000256" key="3">
    <source>
        <dbReference type="ARBA" id="ARBA00022895"/>
    </source>
</evidence>
<reference evidence="6 7" key="1">
    <citation type="submission" date="2015-10" db="EMBL/GenBank/DDBJ databases">
        <title>Full genome of DAOMC 229536 Phialocephala scopiformis, a fungal endophyte of spruce producing the potent anti-insectan compound rugulosin.</title>
        <authorList>
            <consortium name="DOE Joint Genome Institute"/>
            <person name="Walker A.K."/>
            <person name="Frasz S.L."/>
            <person name="Seifert K.A."/>
            <person name="Miller J.D."/>
            <person name="Mondo S.J."/>
            <person name="Labutti K."/>
            <person name="Lipzen A."/>
            <person name="Dockter R."/>
            <person name="Kennedy M."/>
            <person name="Grigoriev I.V."/>
            <person name="Spatafora J.W."/>
        </authorList>
    </citation>
    <scope>NUCLEOTIDE SEQUENCE [LARGE SCALE GENOMIC DNA]</scope>
    <source>
        <strain evidence="6 7">CBS 120377</strain>
    </source>
</reference>
<dbReference type="Gene3D" id="2.40.50.140">
    <property type="entry name" value="Nucleic acid-binding proteins"/>
    <property type="match status" value="1"/>
</dbReference>
<protein>
    <recommendedName>
        <fullName evidence="5">CST complex subunit Stn1 N-terminal domain-containing protein</fullName>
    </recommendedName>
</protein>
<dbReference type="GO" id="GO:0000781">
    <property type="term" value="C:chromosome, telomeric region"/>
    <property type="evidence" value="ECO:0007669"/>
    <property type="project" value="UniProtKB-SubCell"/>
</dbReference>
<sequence length="301" mass="34108">MTSALPEPGNLTIYPDYCQSLSPTIGKWVPLSAIDVSGLRDVGVYCEQRKLYHFLNHPVKWVKITGVVVAIDEVREKKENKDKKIFTLDDSSGVCVEVTVPAPPVFEAPDAGKKHLGQLAKLQEGKGDKKEDSTPSTENPVVPWAEIDVGTVIKVKGRVNMWWKEFQVEGVKIEVVRGLDAEVRAWDEVREFRETVLGVPWVVGKEEEERCRKVRERELRRAKKRPREEKGKARVEERKDKVQRGGEVRKRKDLERVQKLDGVVKRRKDTEGESLGSKNKINYPSMAVRKAAAGKYDALGI</sequence>
<gene>
    <name evidence="6" type="ORF">LY89DRAFT_681158</name>
</gene>
<feature type="domain" description="CST complex subunit Stn1 N-terminal" evidence="5">
    <location>
        <begin position="48"/>
        <end position="96"/>
    </location>
</feature>
<dbReference type="SUPFAM" id="SSF50249">
    <property type="entry name" value="Nucleic acid-binding proteins"/>
    <property type="match status" value="1"/>
</dbReference>
<dbReference type="Pfam" id="PF10451">
    <property type="entry name" value="Stn1"/>
    <property type="match status" value="2"/>
</dbReference>
<dbReference type="InterPro" id="IPR018856">
    <property type="entry name" value="Stn1_N"/>
</dbReference>
<name>A0A194XNL0_MOLSC</name>
<evidence type="ECO:0000313" key="6">
    <source>
        <dbReference type="EMBL" id="KUJ21741.1"/>
    </source>
</evidence>
<dbReference type="KEGG" id="psco:LY89DRAFT_681158"/>
<evidence type="ECO:0000256" key="4">
    <source>
        <dbReference type="SAM" id="MobiDB-lite"/>
    </source>
</evidence>
<feature type="region of interest" description="Disordered" evidence="4">
    <location>
        <begin position="221"/>
        <end position="253"/>
    </location>
</feature>
<evidence type="ECO:0000256" key="2">
    <source>
        <dbReference type="ARBA" id="ARBA00022454"/>
    </source>
</evidence>
<keyword evidence="3" id="KW-0779">Telomere</keyword>
<accession>A0A194XNL0</accession>
<keyword evidence="2" id="KW-0158">Chromosome</keyword>
<evidence type="ECO:0000259" key="5">
    <source>
        <dbReference type="Pfam" id="PF10451"/>
    </source>
</evidence>
<dbReference type="InterPro" id="IPR012340">
    <property type="entry name" value="NA-bd_OB-fold"/>
</dbReference>
<dbReference type="AlphaFoldDB" id="A0A194XNL0"/>
<feature type="domain" description="CST complex subunit Stn1 N-terminal" evidence="5">
    <location>
        <begin position="149"/>
        <end position="231"/>
    </location>
</feature>
<dbReference type="Proteomes" id="UP000070700">
    <property type="component" value="Unassembled WGS sequence"/>
</dbReference>
<organism evidence="6 7">
    <name type="scientific">Mollisia scopiformis</name>
    <name type="common">Conifer needle endophyte fungus</name>
    <name type="synonym">Phialocephala scopiformis</name>
    <dbReference type="NCBI Taxonomy" id="149040"/>
    <lineage>
        <taxon>Eukaryota</taxon>
        <taxon>Fungi</taxon>
        <taxon>Dikarya</taxon>
        <taxon>Ascomycota</taxon>
        <taxon>Pezizomycotina</taxon>
        <taxon>Leotiomycetes</taxon>
        <taxon>Helotiales</taxon>
        <taxon>Mollisiaceae</taxon>
        <taxon>Mollisia</taxon>
    </lineage>
</organism>
<dbReference type="EMBL" id="KQ947407">
    <property type="protein sequence ID" value="KUJ21741.1"/>
    <property type="molecule type" value="Genomic_DNA"/>
</dbReference>
<evidence type="ECO:0000256" key="1">
    <source>
        <dbReference type="ARBA" id="ARBA00004574"/>
    </source>
</evidence>
<feature type="region of interest" description="Disordered" evidence="4">
    <location>
        <begin position="260"/>
        <end position="279"/>
    </location>
</feature>
<dbReference type="InParanoid" id="A0A194XNL0"/>
<keyword evidence="7" id="KW-1185">Reference proteome</keyword>
<comment type="subcellular location">
    <subcellularLocation>
        <location evidence="1">Chromosome</location>
        <location evidence="1">Telomere</location>
    </subcellularLocation>
</comment>
<dbReference type="OrthoDB" id="77828at2759"/>